<proteinExistence type="predicted"/>
<evidence type="ECO:0000313" key="1">
    <source>
        <dbReference type="EMBL" id="GBO37708.1"/>
    </source>
</evidence>
<keyword evidence="3" id="KW-1185">Reference proteome</keyword>
<dbReference type="OrthoDB" id="10049357at2759"/>
<organism evidence="2 3">
    <name type="scientific">Araneus ventricosus</name>
    <name type="common">Orbweaver spider</name>
    <name type="synonym">Epeira ventricosa</name>
    <dbReference type="NCBI Taxonomy" id="182803"/>
    <lineage>
        <taxon>Eukaryota</taxon>
        <taxon>Metazoa</taxon>
        <taxon>Ecdysozoa</taxon>
        <taxon>Arthropoda</taxon>
        <taxon>Chelicerata</taxon>
        <taxon>Arachnida</taxon>
        <taxon>Araneae</taxon>
        <taxon>Araneomorphae</taxon>
        <taxon>Entelegynae</taxon>
        <taxon>Araneoidea</taxon>
        <taxon>Araneidae</taxon>
        <taxon>Araneus</taxon>
    </lineage>
</organism>
<dbReference type="EMBL" id="BGPR01062252">
    <property type="protein sequence ID" value="GBO37718.1"/>
    <property type="molecule type" value="Genomic_DNA"/>
</dbReference>
<sequence length="92" mass="10722">MSRLKNGGEARDFISPLVRPSKHPIVERLTEQGHVTNNHAGTLTRLAILRERFWILKGKRTFRIILKECLICKKLRVKSKKSLSRLFLKTEL</sequence>
<accession>A0A4Y2WLY9</accession>
<dbReference type="AlphaFoldDB" id="A0A4Y2WLY9"/>
<dbReference type="EMBL" id="BGPR01062244">
    <property type="protein sequence ID" value="GBO37708.1"/>
    <property type="molecule type" value="Genomic_DNA"/>
</dbReference>
<feature type="non-terminal residue" evidence="2">
    <location>
        <position position="92"/>
    </location>
</feature>
<reference evidence="2 3" key="1">
    <citation type="journal article" date="2019" name="Sci. Rep.">
        <title>Orb-weaving spider Araneus ventricosus genome elucidates the spidroin gene catalogue.</title>
        <authorList>
            <person name="Kono N."/>
            <person name="Nakamura H."/>
            <person name="Ohtoshi R."/>
            <person name="Moran D.A.P."/>
            <person name="Shinohara A."/>
            <person name="Yoshida Y."/>
            <person name="Fujiwara M."/>
            <person name="Mori M."/>
            <person name="Tomita M."/>
            <person name="Arakawa K."/>
        </authorList>
    </citation>
    <scope>NUCLEOTIDE SEQUENCE [LARGE SCALE GENOMIC DNA]</scope>
</reference>
<gene>
    <name evidence="2" type="ORF">AVEN_11572_1</name>
    <name evidence="1" type="ORF">AVEN_233255_1</name>
</gene>
<protein>
    <submittedName>
        <fullName evidence="2">Uncharacterized protein</fullName>
    </submittedName>
</protein>
<dbReference type="Proteomes" id="UP000499080">
    <property type="component" value="Unassembled WGS sequence"/>
</dbReference>
<evidence type="ECO:0000313" key="3">
    <source>
        <dbReference type="Proteomes" id="UP000499080"/>
    </source>
</evidence>
<name>A0A4Y2WLY9_ARAVE</name>
<evidence type="ECO:0000313" key="2">
    <source>
        <dbReference type="EMBL" id="GBO37718.1"/>
    </source>
</evidence>
<comment type="caution">
    <text evidence="2">The sequence shown here is derived from an EMBL/GenBank/DDBJ whole genome shotgun (WGS) entry which is preliminary data.</text>
</comment>